<proteinExistence type="predicted"/>
<dbReference type="Gene3D" id="3.30.429.10">
    <property type="entry name" value="Macrophage Migration Inhibitory Factor"/>
    <property type="match status" value="1"/>
</dbReference>
<keyword evidence="2" id="KW-1185">Reference proteome</keyword>
<dbReference type="OrthoDB" id="5405937at2"/>
<dbReference type="RefSeq" id="WP_128757551.1">
    <property type="nucleotide sequence ID" value="NZ_QOVM01000003.1"/>
</dbReference>
<dbReference type="AlphaFoldDB" id="A0A4Q0P7U4"/>
<name>A0A4Q0P7U4_9FLAO</name>
<gene>
    <name evidence="1" type="ORF">DSM00_1660</name>
</gene>
<dbReference type="Proteomes" id="UP000289238">
    <property type="component" value="Unassembled WGS sequence"/>
</dbReference>
<evidence type="ECO:0000313" key="1">
    <source>
        <dbReference type="EMBL" id="RXG22561.1"/>
    </source>
</evidence>
<dbReference type="SUPFAM" id="SSF55331">
    <property type="entry name" value="Tautomerase/MIF"/>
    <property type="match status" value="1"/>
</dbReference>
<accession>A0A4Q0P7U4</accession>
<organism evidence="1 2">
    <name type="scientific">Leeuwenhoekiella aequorea</name>
    <dbReference type="NCBI Taxonomy" id="283736"/>
    <lineage>
        <taxon>Bacteria</taxon>
        <taxon>Pseudomonadati</taxon>
        <taxon>Bacteroidota</taxon>
        <taxon>Flavobacteriia</taxon>
        <taxon>Flavobacteriales</taxon>
        <taxon>Flavobacteriaceae</taxon>
        <taxon>Leeuwenhoekiella</taxon>
    </lineage>
</organism>
<reference evidence="1 2" key="1">
    <citation type="submission" date="2018-07" db="EMBL/GenBank/DDBJ databases">
        <title>Leeuwenhoekiella genomics.</title>
        <authorList>
            <person name="Tahon G."/>
            <person name="Willems A."/>
        </authorList>
    </citation>
    <scope>NUCLEOTIDE SEQUENCE [LARGE SCALE GENOMIC DNA]</scope>
    <source>
        <strain evidence="1 2">LMG 22550</strain>
    </source>
</reference>
<sequence length="74" mass="8291">MPHIVLKSFPLSEEERVAVTTALSQALQQSLGKSEASISIAIEEVSKEDWNETVYQPEILPNLEKLTKKPGYSY</sequence>
<dbReference type="EMBL" id="QOVM01000003">
    <property type="protein sequence ID" value="RXG22561.1"/>
    <property type="molecule type" value="Genomic_DNA"/>
</dbReference>
<dbReference type="InterPro" id="IPR014347">
    <property type="entry name" value="Tautomerase/MIF_sf"/>
</dbReference>
<evidence type="ECO:0000313" key="2">
    <source>
        <dbReference type="Proteomes" id="UP000289238"/>
    </source>
</evidence>
<comment type="caution">
    <text evidence="1">The sequence shown here is derived from an EMBL/GenBank/DDBJ whole genome shotgun (WGS) entry which is preliminary data.</text>
</comment>
<protein>
    <submittedName>
        <fullName evidence="1">4-oxalocrotonate tautomerase</fullName>
    </submittedName>
</protein>